<feature type="region of interest" description="Disordered" evidence="1">
    <location>
        <begin position="16"/>
        <end position="38"/>
    </location>
</feature>
<dbReference type="AlphaFoldDB" id="B8B0R6"/>
<dbReference type="HOGENOM" id="CLU_2281834_0_0_1"/>
<evidence type="ECO:0000256" key="1">
    <source>
        <dbReference type="SAM" id="MobiDB-lite"/>
    </source>
</evidence>
<evidence type="ECO:0000313" key="2">
    <source>
        <dbReference type="EMBL" id="EEC81083.1"/>
    </source>
</evidence>
<protein>
    <submittedName>
        <fullName evidence="2">Uncharacterized protein</fullName>
    </submittedName>
</protein>
<evidence type="ECO:0000313" key="3">
    <source>
        <dbReference type="Proteomes" id="UP000007015"/>
    </source>
</evidence>
<feature type="region of interest" description="Disordered" evidence="1">
    <location>
        <begin position="85"/>
        <end position="105"/>
    </location>
</feature>
<dbReference type="Gramene" id="BGIOSGA020780-TA">
    <property type="protein sequence ID" value="BGIOSGA020780-PA"/>
    <property type="gene ID" value="BGIOSGA020780"/>
</dbReference>
<reference evidence="2 3" key="1">
    <citation type="journal article" date="2005" name="PLoS Biol.">
        <title>The genomes of Oryza sativa: a history of duplications.</title>
        <authorList>
            <person name="Yu J."/>
            <person name="Wang J."/>
            <person name="Lin W."/>
            <person name="Li S."/>
            <person name="Li H."/>
            <person name="Zhou J."/>
            <person name="Ni P."/>
            <person name="Dong W."/>
            <person name="Hu S."/>
            <person name="Zeng C."/>
            <person name="Zhang J."/>
            <person name="Zhang Y."/>
            <person name="Li R."/>
            <person name="Xu Z."/>
            <person name="Li S."/>
            <person name="Li X."/>
            <person name="Zheng H."/>
            <person name="Cong L."/>
            <person name="Lin L."/>
            <person name="Yin J."/>
            <person name="Geng J."/>
            <person name="Li G."/>
            <person name="Shi J."/>
            <person name="Liu J."/>
            <person name="Lv H."/>
            <person name="Li J."/>
            <person name="Wang J."/>
            <person name="Deng Y."/>
            <person name="Ran L."/>
            <person name="Shi X."/>
            <person name="Wang X."/>
            <person name="Wu Q."/>
            <person name="Li C."/>
            <person name="Ren X."/>
            <person name="Wang J."/>
            <person name="Wang X."/>
            <person name="Li D."/>
            <person name="Liu D."/>
            <person name="Zhang X."/>
            <person name="Ji Z."/>
            <person name="Zhao W."/>
            <person name="Sun Y."/>
            <person name="Zhang Z."/>
            <person name="Bao J."/>
            <person name="Han Y."/>
            <person name="Dong L."/>
            <person name="Ji J."/>
            <person name="Chen P."/>
            <person name="Wu S."/>
            <person name="Liu J."/>
            <person name="Xiao Y."/>
            <person name="Bu D."/>
            <person name="Tan J."/>
            <person name="Yang L."/>
            <person name="Ye C."/>
            <person name="Zhang J."/>
            <person name="Xu J."/>
            <person name="Zhou Y."/>
            <person name="Yu Y."/>
            <person name="Zhang B."/>
            <person name="Zhuang S."/>
            <person name="Wei H."/>
            <person name="Liu B."/>
            <person name="Lei M."/>
            <person name="Yu H."/>
            <person name="Li Y."/>
            <person name="Xu H."/>
            <person name="Wei S."/>
            <person name="He X."/>
            <person name="Fang L."/>
            <person name="Zhang Z."/>
            <person name="Zhang Y."/>
            <person name="Huang X."/>
            <person name="Su Z."/>
            <person name="Tong W."/>
            <person name="Li J."/>
            <person name="Tong Z."/>
            <person name="Li S."/>
            <person name="Ye J."/>
            <person name="Wang L."/>
            <person name="Fang L."/>
            <person name="Lei T."/>
            <person name="Chen C."/>
            <person name="Chen H."/>
            <person name="Xu Z."/>
            <person name="Li H."/>
            <person name="Huang H."/>
            <person name="Zhang F."/>
            <person name="Xu H."/>
            <person name="Li N."/>
            <person name="Zhao C."/>
            <person name="Li S."/>
            <person name="Dong L."/>
            <person name="Huang Y."/>
            <person name="Li L."/>
            <person name="Xi Y."/>
            <person name="Qi Q."/>
            <person name="Li W."/>
            <person name="Zhang B."/>
            <person name="Hu W."/>
            <person name="Zhang Y."/>
            <person name="Tian X."/>
            <person name="Jiao Y."/>
            <person name="Liang X."/>
            <person name="Jin J."/>
            <person name="Gao L."/>
            <person name="Zheng W."/>
            <person name="Hao B."/>
            <person name="Liu S."/>
            <person name="Wang W."/>
            <person name="Yuan L."/>
            <person name="Cao M."/>
            <person name="McDermott J."/>
            <person name="Samudrala R."/>
            <person name="Wang J."/>
            <person name="Wong G.K."/>
            <person name="Yang H."/>
        </authorList>
    </citation>
    <scope>NUCLEOTIDE SEQUENCE [LARGE SCALE GENOMIC DNA]</scope>
    <source>
        <strain evidence="3">cv. 93-11</strain>
    </source>
</reference>
<organism evidence="2 3">
    <name type="scientific">Oryza sativa subsp. indica</name>
    <name type="common">Rice</name>
    <dbReference type="NCBI Taxonomy" id="39946"/>
    <lineage>
        <taxon>Eukaryota</taxon>
        <taxon>Viridiplantae</taxon>
        <taxon>Streptophyta</taxon>
        <taxon>Embryophyta</taxon>
        <taxon>Tracheophyta</taxon>
        <taxon>Spermatophyta</taxon>
        <taxon>Magnoliopsida</taxon>
        <taxon>Liliopsida</taxon>
        <taxon>Poales</taxon>
        <taxon>Poaceae</taxon>
        <taxon>BOP clade</taxon>
        <taxon>Oryzoideae</taxon>
        <taxon>Oryzeae</taxon>
        <taxon>Oryzinae</taxon>
        <taxon>Oryza</taxon>
        <taxon>Oryza sativa</taxon>
    </lineage>
</organism>
<dbReference type="Proteomes" id="UP000007015">
    <property type="component" value="Chromosome 6"/>
</dbReference>
<dbReference type="EMBL" id="CM000131">
    <property type="protein sequence ID" value="EEC81083.1"/>
    <property type="molecule type" value="Genomic_DNA"/>
</dbReference>
<name>B8B0R6_ORYSI</name>
<gene>
    <name evidence="2" type="ORF">OsI_23906</name>
</gene>
<proteinExistence type="predicted"/>
<accession>B8B0R6</accession>
<keyword evidence="3" id="KW-1185">Reference proteome</keyword>
<sequence>MHGMAWIDGSNLGPSVCGEGGDEDGCGGGGIGTPRSTGATPFLRAATLRLGMLPPLGGGAAAAASSVVGGFGIRWVVGWGGVRCGDRAEPTLRSEPPPRRWMDDS</sequence>